<dbReference type="PANTHER" id="PTHR32305:SF15">
    <property type="entry name" value="PROTEIN RHSA-RELATED"/>
    <property type="match status" value="1"/>
</dbReference>
<dbReference type="EMBL" id="AGXG01000114">
    <property type="protein sequence ID" value="EIY22350.1"/>
    <property type="molecule type" value="Genomic_DNA"/>
</dbReference>
<evidence type="ECO:0000313" key="2">
    <source>
        <dbReference type="EMBL" id="EIY22350.1"/>
    </source>
</evidence>
<dbReference type="AlphaFoldDB" id="I8V7D7"/>
<evidence type="ECO:0000256" key="1">
    <source>
        <dbReference type="SAM" id="MobiDB-lite"/>
    </source>
</evidence>
<gene>
    <name evidence="2" type="ORF">HMPREF1062_05298</name>
</gene>
<keyword evidence="3" id="KW-1185">Reference proteome</keyword>
<dbReference type="InterPro" id="IPR022385">
    <property type="entry name" value="Rhs_assc_core"/>
</dbReference>
<reference evidence="2 3" key="1">
    <citation type="submission" date="2012-02" db="EMBL/GenBank/DDBJ databases">
        <title>The Genome Sequence of Bacteroides cellulosilyticus CL02T12C19.</title>
        <authorList>
            <consortium name="The Broad Institute Genome Sequencing Platform"/>
            <person name="Earl A."/>
            <person name="Ward D."/>
            <person name="Feldgarden M."/>
            <person name="Gevers D."/>
            <person name="Zitomersky N.L."/>
            <person name="Coyne M.J."/>
            <person name="Comstock L.E."/>
            <person name="Young S.K."/>
            <person name="Zeng Q."/>
            <person name="Gargeya S."/>
            <person name="Fitzgerald M."/>
            <person name="Haas B."/>
            <person name="Abouelleil A."/>
            <person name="Alvarado L."/>
            <person name="Arachchi H.M."/>
            <person name="Berlin A."/>
            <person name="Chapman S.B."/>
            <person name="Gearin G."/>
            <person name="Goldberg J."/>
            <person name="Griggs A."/>
            <person name="Gujja S."/>
            <person name="Hansen M."/>
            <person name="Heiman D."/>
            <person name="Howarth C."/>
            <person name="Larimer J."/>
            <person name="Lui A."/>
            <person name="MacDonald P.J.P."/>
            <person name="McCowen C."/>
            <person name="Montmayeur A."/>
            <person name="Murphy C."/>
            <person name="Neiman D."/>
            <person name="Pearson M."/>
            <person name="Priest M."/>
            <person name="Roberts A."/>
            <person name="Saif S."/>
            <person name="Shea T."/>
            <person name="Sisk P."/>
            <person name="Stolte C."/>
            <person name="Sykes S."/>
            <person name="Wortman J."/>
            <person name="Nusbaum C."/>
            <person name="Birren B."/>
        </authorList>
    </citation>
    <scope>NUCLEOTIDE SEQUENCE [LARGE SCALE GENOMIC DNA]</scope>
    <source>
        <strain evidence="2 3">CL02T12C19</strain>
    </source>
</reference>
<protein>
    <submittedName>
        <fullName evidence="2">RHS repeat-associated core domain-containing protein</fullName>
    </submittedName>
</protein>
<organism evidence="2 3">
    <name type="scientific">Bacteroides cellulosilyticus CL02T12C19</name>
    <dbReference type="NCBI Taxonomy" id="997874"/>
    <lineage>
        <taxon>Bacteria</taxon>
        <taxon>Pseudomonadati</taxon>
        <taxon>Bacteroidota</taxon>
        <taxon>Bacteroidia</taxon>
        <taxon>Bacteroidales</taxon>
        <taxon>Bacteroidaceae</taxon>
        <taxon>Bacteroides</taxon>
    </lineage>
</organism>
<evidence type="ECO:0000313" key="3">
    <source>
        <dbReference type="Proteomes" id="UP000003741"/>
    </source>
</evidence>
<dbReference type="NCBIfam" id="TIGR03696">
    <property type="entry name" value="Rhs_assc_core"/>
    <property type="match status" value="1"/>
</dbReference>
<comment type="caution">
    <text evidence="2">The sequence shown here is derived from an EMBL/GenBank/DDBJ whole genome shotgun (WGS) entry which is preliminary data.</text>
</comment>
<accession>I8V7D7</accession>
<feature type="region of interest" description="Disordered" evidence="1">
    <location>
        <begin position="175"/>
        <end position="197"/>
    </location>
</feature>
<sequence>MNWYDYGARQYDPALGRWNAVDPLAEKYYEMSPYVYCANDPVKNVDSDGRWFWAAGTAIDYGFQVYNNYSSGKSGYDAWVGDVNFVSVGLSAINPVGKLKIAKTLAVEAVKGTISYTNNKGFAVKNDIKAITANTLKNTAISIGVGKLTESSSNKALENVNKEMRTTNQNVRTAQNRVNRHPTSESKRAQLDNAKSNAQQVRAKQIGTQMLNSTIGQINSNIVEQTVTNGTSKLGLIIDWNDKKYKKE</sequence>
<dbReference type="Proteomes" id="UP000003741">
    <property type="component" value="Unassembled WGS sequence"/>
</dbReference>
<dbReference type="HOGENOM" id="CLU_1118401_0_0_10"/>
<dbReference type="PATRIC" id="fig|997874.3.peg.5435"/>
<dbReference type="Gene3D" id="2.180.10.10">
    <property type="entry name" value="RHS repeat-associated core"/>
    <property type="match status" value="1"/>
</dbReference>
<name>I8V7D7_9BACE</name>
<dbReference type="InterPro" id="IPR050708">
    <property type="entry name" value="T6SS_VgrG/RHS"/>
</dbReference>
<dbReference type="PANTHER" id="PTHR32305">
    <property type="match status" value="1"/>
</dbReference>
<proteinExistence type="predicted"/>